<comment type="catalytic activity">
    <reaction evidence="6">
        <text>L-threonylcarbamoyladenylate + adenosine(37) in tRNA = N(6)-L-threonylcarbamoyladenosine(37) in tRNA + AMP + H(+)</text>
        <dbReference type="Rhea" id="RHEA:37059"/>
        <dbReference type="Rhea" id="RHEA-COMP:10162"/>
        <dbReference type="Rhea" id="RHEA-COMP:10163"/>
        <dbReference type="ChEBI" id="CHEBI:15378"/>
        <dbReference type="ChEBI" id="CHEBI:73682"/>
        <dbReference type="ChEBI" id="CHEBI:74411"/>
        <dbReference type="ChEBI" id="CHEBI:74418"/>
        <dbReference type="ChEBI" id="CHEBI:456215"/>
        <dbReference type="EC" id="2.3.1.234"/>
    </reaction>
</comment>
<dbReference type="PRINTS" id="PR00789">
    <property type="entry name" value="OSIALOPTASE"/>
</dbReference>
<accession>A0ABX8YGH5</accession>
<evidence type="ECO:0000313" key="9">
    <source>
        <dbReference type="Proteomes" id="UP000826616"/>
    </source>
</evidence>
<sequence length="327" mass="35716">MMDVVLGVDTSNYRTSLCLVDMQGRIVAEQKELLSVEAGERGLKQSEALFQHVKRLPELARRMNTEGCRVVAIAVSRSPRPVEGSYMPVFLAGQMAAEMMAHFYHVPLYYTSHQEGHIAAGEYTLAEPISAEKFLAVHLSGGTSEVLSCTRLPGGYDIECIGGTQDLHAGQLIDRIGVALGLPFPAGPYLEEMAQEAEGEGFFVPSSVTGYTFSFSGPEAALMRAVRQGVPASHIARAAEKCVAITLEKVLRKAVEDGYPKDILIVGGVSANAYIRNRLTKRLEHPAIKARLYFADPAYAGDNAFGVARIGLAKWKLHNKNEHFFKF</sequence>
<evidence type="ECO:0000256" key="2">
    <source>
        <dbReference type="ARBA" id="ARBA00022679"/>
    </source>
</evidence>
<name>A0ABX8YGH5_ANETH</name>
<dbReference type="RefSeq" id="WP_091261144.1">
    <property type="nucleotide sequence ID" value="NZ_CP080764.1"/>
</dbReference>
<keyword evidence="2" id="KW-0808">Transferase</keyword>
<organism evidence="8 9">
    <name type="scientific">Aneurinibacillus thermoaerophilus</name>
    <dbReference type="NCBI Taxonomy" id="143495"/>
    <lineage>
        <taxon>Bacteria</taxon>
        <taxon>Bacillati</taxon>
        <taxon>Bacillota</taxon>
        <taxon>Bacilli</taxon>
        <taxon>Bacillales</taxon>
        <taxon>Paenibacillaceae</taxon>
        <taxon>Aneurinibacillus group</taxon>
        <taxon>Aneurinibacillus</taxon>
    </lineage>
</organism>
<dbReference type="SUPFAM" id="SSF53067">
    <property type="entry name" value="Actin-like ATPase domain"/>
    <property type="match status" value="1"/>
</dbReference>
<dbReference type="InterPro" id="IPR000905">
    <property type="entry name" value="Gcp-like_dom"/>
</dbReference>
<keyword evidence="9" id="KW-1185">Reference proteome</keyword>
<proteinExistence type="predicted"/>
<dbReference type="PANTHER" id="PTHR11735:SF11">
    <property type="entry name" value="TRNA THREONYLCARBAMOYLADENOSINE BIOSYNTHESIS PROTEIN TSAB"/>
    <property type="match status" value="1"/>
</dbReference>
<dbReference type="Pfam" id="PF00814">
    <property type="entry name" value="TsaD"/>
    <property type="match status" value="1"/>
</dbReference>
<evidence type="ECO:0000256" key="1">
    <source>
        <dbReference type="ARBA" id="ARBA00012156"/>
    </source>
</evidence>
<dbReference type="Proteomes" id="UP000826616">
    <property type="component" value="Chromosome"/>
</dbReference>
<protein>
    <recommendedName>
        <fullName evidence="1">N(6)-L-threonylcarbamoyladenine synthase</fullName>
        <ecNumber evidence="1">2.3.1.234</ecNumber>
    </recommendedName>
</protein>
<dbReference type="EMBL" id="CP080764">
    <property type="protein sequence ID" value="QYY44595.1"/>
    <property type="molecule type" value="Genomic_DNA"/>
</dbReference>
<dbReference type="InterPro" id="IPR017861">
    <property type="entry name" value="KAE1/TsaD"/>
</dbReference>
<evidence type="ECO:0000256" key="3">
    <source>
        <dbReference type="ARBA" id="ARBA00022694"/>
    </source>
</evidence>
<evidence type="ECO:0000259" key="7">
    <source>
        <dbReference type="Pfam" id="PF00814"/>
    </source>
</evidence>
<dbReference type="GeneID" id="97142190"/>
<evidence type="ECO:0000313" key="8">
    <source>
        <dbReference type="EMBL" id="QYY44595.1"/>
    </source>
</evidence>
<dbReference type="EC" id="2.3.1.234" evidence="1"/>
<keyword evidence="5" id="KW-0012">Acyltransferase</keyword>
<feature type="domain" description="Gcp-like" evidence="7">
    <location>
        <begin position="50"/>
        <end position="305"/>
    </location>
</feature>
<gene>
    <name evidence="8" type="ORF">K3F53_12475</name>
</gene>
<keyword evidence="3" id="KW-0819">tRNA processing</keyword>
<evidence type="ECO:0000256" key="4">
    <source>
        <dbReference type="ARBA" id="ARBA00022723"/>
    </source>
</evidence>
<reference evidence="8 9" key="1">
    <citation type="submission" date="2021-08" db="EMBL/GenBank/DDBJ databases">
        <title>Complete genome sequence of the strain Aneurinibacillus thermoaerophilus CCM 8960.</title>
        <authorList>
            <person name="Musilova J."/>
            <person name="Kourilova X."/>
            <person name="Pernicova I."/>
            <person name="Bezdicek M."/>
            <person name="Lengerova M."/>
            <person name="Obruca S."/>
            <person name="Sedlar K."/>
        </authorList>
    </citation>
    <scope>NUCLEOTIDE SEQUENCE [LARGE SCALE GENOMIC DNA]</scope>
    <source>
        <strain evidence="8 9">CCM 8960</strain>
    </source>
</reference>
<keyword evidence="4" id="KW-0479">Metal-binding</keyword>
<dbReference type="Gene3D" id="3.30.420.40">
    <property type="match status" value="2"/>
</dbReference>
<evidence type="ECO:0000256" key="5">
    <source>
        <dbReference type="ARBA" id="ARBA00023315"/>
    </source>
</evidence>
<dbReference type="PANTHER" id="PTHR11735">
    <property type="entry name" value="TRNA N6-ADENOSINE THREONYLCARBAMOYLTRANSFERASE"/>
    <property type="match status" value="1"/>
</dbReference>
<evidence type="ECO:0000256" key="6">
    <source>
        <dbReference type="ARBA" id="ARBA00048117"/>
    </source>
</evidence>
<dbReference type="InterPro" id="IPR043129">
    <property type="entry name" value="ATPase_NBD"/>
</dbReference>